<evidence type="ECO:0000313" key="4">
    <source>
        <dbReference type="Proteomes" id="UP001057998"/>
    </source>
</evidence>
<evidence type="ECO:0000313" key="3">
    <source>
        <dbReference type="EMBL" id="UTV28560.1"/>
    </source>
</evidence>
<dbReference type="CDD" id="cd05233">
    <property type="entry name" value="SDR_c"/>
    <property type="match status" value="1"/>
</dbReference>
<dbReference type="InterPro" id="IPR036291">
    <property type="entry name" value="NAD(P)-bd_dom_sf"/>
</dbReference>
<dbReference type="Pfam" id="PF00106">
    <property type="entry name" value="adh_short"/>
    <property type="match status" value="1"/>
</dbReference>
<evidence type="ECO:0000256" key="1">
    <source>
        <dbReference type="ARBA" id="ARBA00006484"/>
    </source>
</evidence>
<dbReference type="PRINTS" id="PR00081">
    <property type="entry name" value="GDHRDH"/>
</dbReference>
<comment type="similarity">
    <text evidence="1">Belongs to the short-chain dehydrogenases/reductases (SDR) family.</text>
</comment>
<dbReference type="RefSeq" id="WP_255389878.1">
    <property type="nucleotide sequence ID" value="NZ_CP101508.1"/>
</dbReference>
<dbReference type="PANTHER" id="PTHR43669:SF3">
    <property type="entry name" value="ALCOHOL DEHYDROGENASE, PUTATIVE (AFU_ORTHOLOGUE AFUA_3G03445)-RELATED"/>
    <property type="match status" value="1"/>
</dbReference>
<dbReference type="EMBL" id="CP101508">
    <property type="protein sequence ID" value="UTV28560.1"/>
    <property type="molecule type" value="Genomic_DNA"/>
</dbReference>
<dbReference type="InterPro" id="IPR002347">
    <property type="entry name" value="SDR_fam"/>
</dbReference>
<dbReference type="Proteomes" id="UP001057998">
    <property type="component" value="Chromosome 1"/>
</dbReference>
<sequence length="228" mass="24812">MNIAQSVFVVTAAGCPVGKAISLHFASLGAKLALVDIQPDRLAQVQQACLCAGGDSDTFLLTTQDETSIAQLIRDIDRRFGAIDVLINYWQNAELPSLLEPTSVDRFCRSMIEGATPFFIFGKHAASYMREHHSEGVIINLAASYFNASQPANSSSKAMISGLTQSWAKELAEFNIRVGGVVPLCLEGQSCQSDCQLSMPMQYEIVRCAEYIVANDYFNGRMIEAEAG</sequence>
<dbReference type="NCBIfam" id="NF006464">
    <property type="entry name" value="PRK08862.1"/>
    <property type="match status" value="1"/>
</dbReference>
<protein>
    <submittedName>
        <fullName evidence="3">SDR family oxidoreductase</fullName>
    </submittedName>
</protein>
<dbReference type="SUPFAM" id="SSF51735">
    <property type="entry name" value="NAD(P)-binding Rossmann-fold domains"/>
    <property type="match status" value="1"/>
</dbReference>
<accession>A0ABY5GHF4</accession>
<keyword evidence="2" id="KW-0560">Oxidoreductase</keyword>
<dbReference type="PANTHER" id="PTHR43669">
    <property type="entry name" value="5-KETO-D-GLUCONATE 5-REDUCTASE"/>
    <property type="match status" value="1"/>
</dbReference>
<gene>
    <name evidence="3" type="ORF">NNL38_04750</name>
</gene>
<name>A0ABY5GHF4_9GAMM</name>
<reference evidence="3" key="1">
    <citation type="submission" date="2022-07" db="EMBL/GenBank/DDBJ databases">
        <title>Genome sequencing of Photobacterium atrarenae GJH2-4.</title>
        <authorList>
            <person name="Park S.-J."/>
        </authorList>
    </citation>
    <scope>NUCLEOTIDE SEQUENCE</scope>
    <source>
        <strain evidence="3">GJH2-4</strain>
    </source>
</reference>
<proteinExistence type="inferred from homology"/>
<evidence type="ECO:0000256" key="2">
    <source>
        <dbReference type="ARBA" id="ARBA00023002"/>
    </source>
</evidence>
<keyword evidence="4" id="KW-1185">Reference proteome</keyword>
<dbReference type="Gene3D" id="3.40.50.720">
    <property type="entry name" value="NAD(P)-binding Rossmann-like Domain"/>
    <property type="match status" value="1"/>
</dbReference>
<organism evidence="3 4">
    <name type="scientific">Photobacterium atrarenae</name>
    <dbReference type="NCBI Taxonomy" id="865757"/>
    <lineage>
        <taxon>Bacteria</taxon>
        <taxon>Pseudomonadati</taxon>
        <taxon>Pseudomonadota</taxon>
        <taxon>Gammaproteobacteria</taxon>
        <taxon>Vibrionales</taxon>
        <taxon>Vibrionaceae</taxon>
        <taxon>Photobacterium</taxon>
    </lineage>
</organism>